<evidence type="ECO:0000313" key="2">
    <source>
        <dbReference type="Proteomes" id="UP000267341"/>
    </source>
</evidence>
<evidence type="ECO:0000313" key="1">
    <source>
        <dbReference type="EMBL" id="RKR65239.1"/>
    </source>
</evidence>
<gene>
    <name evidence="1" type="ORF">C7387_1963</name>
</gene>
<dbReference type="EMBL" id="RBIZ01000003">
    <property type="protein sequence ID" value="RKR65239.1"/>
    <property type="molecule type" value="Genomic_DNA"/>
</dbReference>
<keyword evidence="2" id="KW-1185">Reference proteome</keyword>
<reference evidence="1 2" key="1">
    <citation type="submission" date="2018-10" db="EMBL/GenBank/DDBJ databases">
        <title>Genomic Encyclopedia of Type Strains, Phase IV (KMG-IV): sequencing the most valuable type-strain genomes for metagenomic binning, comparative biology and taxonomic classification.</title>
        <authorList>
            <person name="Goeker M."/>
        </authorList>
    </citation>
    <scope>NUCLEOTIDE SEQUENCE [LARGE SCALE GENOMIC DNA]</scope>
    <source>
        <strain evidence="1 2">DSM 5079</strain>
    </source>
</reference>
<accession>A0ABX9S3A9</accession>
<sequence>MSAFLAECQTFYRGYRFSAPMLRDNQRFSSDWRSVPAGAWELMPR</sequence>
<proteinExistence type="predicted"/>
<name>A0ABX9S3A9_9ENTR</name>
<organism evidence="1 2">
    <name type="scientific">Yokenella regensburgei</name>
    <dbReference type="NCBI Taxonomy" id="158877"/>
    <lineage>
        <taxon>Bacteria</taxon>
        <taxon>Pseudomonadati</taxon>
        <taxon>Pseudomonadota</taxon>
        <taxon>Gammaproteobacteria</taxon>
        <taxon>Enterobacterales</taxon>
        <taxon>Enterobacteriaceae</taxon>
        <taxon>Yokenella</taxon>
    </lineage>
</organism>
<protein>
    <submittedName>
        <fullName evidence="1">Uncharacterized protein</fullName>
    </submittedName>
</protein>
<comment type="caution">
    <text evidence="1">The sequence shown here is derived from an EMBL/GenBank/DDBJ whole genome shotgun (WGS) entry which is preliminary data.</text>
</comment>
<dbReference type="Proteomes" id="UP000267341">
    <property type="component" value="Unassembled WGS sequence"/>
</dbReference>